<evidence type="ECO:0000313" key="1">
    <source>
        <dbReference type="EMBL" id="AUG54781.1"/>
    </source>
</evidence>
<accession>A0ABN5FJ71</accession>
<reference evidence="1 2" key="1">
    <citation type="submission" date="2017-10" db="EMBL/GenBank/DDBJ databases">
        <title>Biodiversity and function of Thalassospira species in the particle-attached aromatic-hydrocarbon-degrading consortia from the surface seawater of the China South Sea.</title>
        <authorList>
            <person name="Dong C."/>
            <person name="Liu R."/>
            <person name="Shao Z."/>
        </authorList>
    </citation>
    <scope>NUCLEOTIDE SEQUENCE [LARGE SCALE GENOMIC DNA]</scope>
    <source>
        <strain evidence="1 2">CSC3H3</strain>
    </source>
</reference>
<proteinExistence type="predicted"/>
<protein>
    <recommendedName>
        <fullName evidence="3">DUF4332 domain-containing protein</fullName>
    </recommendedName>
</protein>
<keyword evidence="2" id="KW-1185">Reference proteome</keyword>
<dbReference type="Proteomes" id="UP000233458">
    <property type="component" value="Chromosome"/>
</dbReference>
<organism evidence="1 2">
    <name type="scientific">Thalassospira marina</name>
    <dbReference type="NCBI Taxonomy" id="2048283"/>
    <lineage>
        <taxon>Bacteria</taxon>
        <taxon>Pseudomonadati</taxon>
        <taxon>Pseudomonadota</taxon>
        <taxon>Alphaproteobacteria</taxon>
        <taxon>Rhodospirillales</taxon>
        <taxon>Thalassospiraceae</taxon>
        <taxon>Thalassospira</taxon>
    </lineage>
</organism>
<name>A0ABN5FJ71_9PROT</name>
<evidence type="ECO:0008006" key="3">
    <source>
        <dbReference type="Google" id="ProtNLM"/>
    </source>
</evidence>
<sequence>MALEHYVEKIRAQEILIWQTTSRRDMWTKLLDRLQNDAPHFSSFLEQHADDNEVVLRRRQVRALYKADPELGMVAAIIWTHARGIRVNALSLLVRDLPTLVELFDRDDFSDESLNHLLGQPGISVPTASKMLSACGKNFDGIPAAILDDSISAAIESSEFAEDFPRTNLLRGKARSRPLDYYKAYLADLNDLAIKHDISHDNLDRFLAEFTGNGETIASRKSA</sequence>
<gene>
    <name evidence="1" type="ORF">CSC3H3_20185</name>
</gene>
<dbReference type="EMBL" id="CP024199">
    <property type="protein sequence ID" value="AUG54781.1"/>
    <property type="molecule type" value="Genomic_DNA"/>
</dbReference>
<evidence type="ECO:0000313" key="2">
    <source>
        <dbReference type="Proteomes" id="UP000233458"/>
    </source>
</evidence>